<proteinExistence type="predicted"/>
<name>A0ABN9G2Y7_9NEOB</name>
<keyword evidence="1" id="KW-0812">Transmembrane</keyword>
<feature type="transmembrane region" description="Helical" evidence="1">
    <location>
        <begin position="38"/>
        <end position="61"/>
    </location>
</feature>
<keyword evidence="1" id="KW-0472">Membrane</keyword>
<keyword evidence="1" id="KW-1133">Transmembrane helix</keyword>
<gene>
    <name evidence="2" type="ORF">SPARVUS_LOCUS13366281</name>
</gene>
<comment type="caution">
    <text evidence="2">The sequence shown here is derived from an EMBL/GenBank/DDBJ whole genome shotgun (WGS) entry which is preliminary data.</text>
</comment>
<reference evidence="2" key="1">
    <citation type="submission" date="2023-05" db="EMBL/GenBank/DDBJ databases">
        <authorList>
            <person name="Stuckert A."/>
        </authorList>
    </citation>
    <scope>NUCLEOTIDE SEQUENCE</scope>
</reference>
<keyword evidence="3" id="KW-1185">Reference proteome</keyword>
<evidence type="ECO:0000313" key="2">
    <source>
        <dbReference type="EMBL" id="CAI9603746.1"/>
    </source>
</evidence>
<sequence>KHFQSGHFPPLPASSIFSFQRYHTLNDNCAVMQHCTHMYFFSIFLRQIKLYFGGIYFFLLYK</sequence>
<accession>A0ABN9G2Y7</accession>
<evidence type="ECO:0000313" key="3">
    <source>
        <dbReference type="Proteomes" id="UP001162483"/>
    </source>
</evidence>
<dbReference type="EMBL" id="CATNWA010017878">
    <property type="protein sequence ID" value="CAI9603746.1"/>
    <property type="molecule type" value="Genomic_DNA"/>
</dbReference>
<evidence type="ECO:0000256" key="1">
    <source>
        <dbReference type="SAM" id="Phobius"/>
    </source>
</evidence>
<feature type="non-terminal residue" evidence="2">
    <location>
        <position position="1"/>
    </location>
</feature>
<protein>
    <submittedName>
        <fullName evidence="2">Uncharacterized protein</fullName>
    </submittedName>
</protein>
<dbReference type="Proteomes" id="UP001162483">
    <property type="component" value="Unassembled WGS sequence"/>
</dbReference>
<organism evidence="2 3">
    <name type="scientific">Staurois parvus</name>
    <dbReference type="NCBI Taxonomy" id="386267"/>
    <lineage>
        <taxon>Eukaryota</taxon>
        <taxon>Metazoa</taxon>
        <taxon>Chordata</taxon>
        <taxon>Craniata</taxon>
        <taxon>Vertebrata</taxon>
        <taxon>Euteleostomi</taxon>
        <taxon>Amphibia</taxon>
        <taxon>Batrachia</taxon>
        <taxon>Anura</taxon>
        <taxon>Neobatrachia</taxon>
        <taxon>Ranoidea</taxon>
        <taxon>Ranidae</taxon>
        <taxon>Staurois</taxon>
    </lineage>
</organism>